<evidence type="ECO:0000313" key="3">
    <source>
        <dbReference type="Proteomes" id="UP001515660"/>
    </source>
</evidence>
<proteinExistence type="predicted"/>
<organism evidence="2 3">
    <name type="scientific">Rhodobacter calidifons</name>
    <dbReference type="NCBI Taxonomy" id="2715277"/>
    <lineage>
        <taxon>Bacteria</taxon>
        <taxon>Pseudomonadati</taxon>
        <taxon>Pseudomonadota</taxon>
        <taxon>Alphaproteobacteria</taxon>
        <taxon>Rhodobacterales</taxon>
        <taxon>Rhodobacter group</taxon>
        <taxon>Rhodobacter</taxon>
    </lineage>
</organism>
<comment type="caution">
    <text evidence="2">The sequence shown here is derived from an EMBL/GenBank/DDBJ whole genome shotgun (WGS) entry which is preliminary data.</text>
</comment>
<keyword evidence="3" id="KW-1185">Reference proteome</keyword>
<accession>A0ABX0G6Z2</accession>
<dbReference type="Proteomes" id="UP001515660">
    <property type="component" value="Unassembled WGS sequence"/>
</dbReference>
<gene>
    <name evidence="2" type="ORF">G8O29_09635</name>
</gene>
<dbReference type="RefSeq" id="WP_166403030.1">
    <property type="nucleotide sequence ID" value="NZ_JAANHS010000006.1"/>
</dbReference>
<evidence type="ECO:0000256" key="1">
    <source>
        <dbReference type="SAM" id="MobiDB-lite"/>
    </source>
</evidence>
<feature type="region of interest" description="Disordered" evidence="1">
    <location>
        <begin position="183"/>
        <end position="202"/>
    </location>
</feature>
<protein>
    <submittedName>
        <fullName evidence="2">Uncharacterized protein</fullName>
    </submittedName>
</protein>
<name>A0ABX0G6Z2_9RHOB</name>
<feature type="compositionally biased region" description="Basic and acidic residues" evidence="1">
    <location>
        <begin position="186"/>
        <end position="202"/>
    </location>
</feature>
<sequence length="202" mass="22870">MRFLQVYAVVDKEFRLLWVGGEWDEFALQNAAQQAVANHVLSTSLMSHIAGEQTRAATARLIEAVLTTKRPLRMQYRCDSPSMARLFQLTIQPMKDDRALMVHDLKDAWHFSPPLNMWHYDPAAADCKCSFCGAVRLEGESDWTSCDDIGERHPTRVFYEVCPSCQRAVSEAVERVLQGDAFSPALDHDEIPEPGRAKDQSE</sequence>
<evidence type="ECO:0000313" key="2">
    <source>
        <dbReference type="EMBL" id="NHB77000.1"/>
    </source>
</evidence>
<reference evidence="2 3" key="1">
    <citation type="journal article" date="2022" name="Microorganisms">
        <title>Genome Sequence and Characterization of a Xanthorhodopsin-Containing, Aerobic Anoxygenic Phototrophic Rhodobacter Species, Isolated from Mesophilic Conditions at Yellowstone National Park.</title>
        <authorList>
            <person name="Kyndt J.A."/>
            <person name="Robertson S."/>
            <person name="Shoffstall I.B."/>
            <person name="Ramaley R.F."/>
            <person name="Meyer T.E."/>
        </authorList>
    </citation>
    <scope>NUCLEOTIDE SEQUENCE [LARGE SCALE GENOMIC DNA]</scope>
    <source>
        <strain evidence="2 3">M37P</strain>
    </source>
</reference>
<dbReference type="EMBL" id="JAANHS010000006">
    <property type="protein sequence ID" value="NHB77000.1"/>
    <property type="molecule type" value="Genomic_DNA"/>
</dbReference>